<dbReference type="InterPro" id="IPR052192">
    <property type="entry name" value="Insect_Ionotropic_Sensory_Rcpt"/>
</dbReference>
<keyword evidence="11" id="KW-1185">Reference proteome</keyword>
<evidence type="ECO:0000313" key="11">
    <source>
        <dbReference type="Proteomes" id="UP000708208"/>
    </source>
</evidence>
<proteinExistence type="predicted"/>
<evidence type="ECO:0000313" key="10">
    <source>
        <dbReference type="EMBL" id="CAG7714140.1"/>
    </source>
</evidence>
<evidence type="ECO:0000256" key="6">
    <source>
        <dbReference type="ARBA" id="ARBA00023170"/>
    </source>
</evidence>
<keyword evidence="2" id="KW-1003">Cell membrane</keyword>
<dbReference type="OrthoDB" id="8195814at2759"/>
<reference evidence="10" key="1">
    <citation type="submission" date="2021-06" db="EMBL/GenBank/DDBJ databases">
        <authorList>
            <person name="Hodson N. C."/>
            <person name="Mongue J. A."/>
            <person name="Jaron S. K."/>
        </authorList>
    </citation>
    <scope>NUCLEOTIDE SEQUENCE</scope>
</reference>
<keyword evidence="3 8" id="KW-0812">Transmembrane</keyword>
<protein>
    <submittedName>
        <fullName evidence="10">Uncharacterized protein</fullName>
    </submittedName>
</protein>
<keyword evidence="4 8" id="KW-1133">Transmembrane helix</keyword>
<gene>
    <name evidence="10" type="ORF">AFUS01_LOCUS5292</name>
</gene>
<feature type="chain" id="PRO_5035314542" evidence="9">
    <location>
        <begin position="23"/>
        <end position="683"/>
    </location>
</feature>
<feature type="transmembrane region" description="Helical" evidence="8">
    <location>
        <begin position="408"/>
        <end position="426"/>
    </location>
</feature>
<dbReference type="EMBL" id="CAJVCH010033611">
    <property type="protein sequence ID" value="CAG7714140.1"/>
    <property type="molecule type" value="Genomic_DNA"/>
</dbReference>
<name>A0A8J2JBH1_9HEXA</name>
<keyword evidence="7" id="KW-0325">Glycoprotein</keyword>
<comment type="subcellular location">
    <subcellularLocation>
        <location evidence="1">Cell membrane</location>
        <topology evidence="1">Multi-pass membrane protein</topology>
    </subcellularLocation>
</comment>
<organism evidence="10 11">
    <name type="scientific">Allacma fusca</name>
    <dbReference type="NCBI Taxonomy" id="39272"/>
    <lineage>
        <taxon>Eukaryota</taxon>
        <taxon>Metazoa</taxon>
        <taxon>Ecdysozoa</taxon>
        <taxon>Arthropoda</taxon>
        <taxon>Hexapoda</taxon>
        <taxon>Collembola</taxon>
        <taxon>Symphypleona</taxon>
        <taxon>Sminthuridae</taxon>
        <taxon>Allacma</taxon>
    </lineage>
</organism>
<evidence type="ECO:0000256" key="2">
    <source>
        <dbReference type="ARBA" id="ARBA00022475"/>
    </source>
</evidence>
<dbReference type="GO" id="GO:0005886">
    <property type="term" value="C:plasma membrane"/>
    <property type="evidence" value="ECO:0007669"/>
    <property type="project" value="UniProtKB-SubCell"/>
</dbReference>
<dbReference type="PANTHER" id="PTHR42643">
    <property type="entry name" value="IONOTROPIC RECEPTOR 20A-RELATED"/>
    <property type="match status" value="1"/>
</dbReference>
<evidence type="ECO:0000256" key="3">
    <source>
        <dbReference type="ARBA" id="ARBA00022692"/>
    </source>
</evidence>
<accession>A0A8J2JBH1</accession>
<dbReference type="Proteomes" id="UP000708208">
    <property type="component" value="Unassembled WGS sequence"/>
</dbReference>
<keyword evidence="6" id="KW-0675">Receptor</keyword>
<evidence type="ECO:0000256" key="1">
    <source>
        <dbReference type="ARBA" id="ARBA00004651"/>
    </source>
</evidence>
<dbReference type="AlphaFoldDB" id="A0A8J2JBH1"/>
<evidence type="ECO:0000256" key="7">
    <source>
        <dbReference type="ARBA" id="ARBA00023180"/>
    </source>
</evidence>
<evidence type="ECO:0000256" key="5">
    <source>
        <dbReference type="ARBA" id="ARBA00023136"/>
    </source>
</evidence>
<keyword evidence="5 8" id="KW-0472">Membrane</keyword>
<feature type="signal peptide" evidence="9">
    <location>
        <begin position="1"/>
        <end position="22"/>
    </location>
</feature>
<feature type="transmembrane region" description="Helical" evidence="8">
    <location>
        <begin position="341"/>
        <end position="369"/>
    </location>
</feature>
<evidence type="ECO:0000256" key="8">
    <source>
        <dbReference type="SAM" id="Phobius"/>
    </source>
</evidence>
<keyword evidence="9" id="KW-0732">Signal</keyword>
<evidence type="ECO:0000256" key="9">
    <source>
        <dbReference type="SAM" id="SignalP"/>
    </source>
</evidence>
<evidence type="ECO:0000256" key="4">
    <source>
        <dbReference type="ARBA" id="ARBA00022989"/>
    </source>
</evidence>
<feature type="transmembrane region" description="Helical" evidence="8">
    <location>
        <begin position="628"/>
        <end position="648"/>
    </location>
</feature>
<dbReference type="PANTHER" id="PTHR42643:SF24">
    <property type="entry name" value="IONOTROPIC RECEPTOR 60A"/>
    <property type="match status" value="1"/>
</dbReference>
<sequence>MNSVATWKLLAALCIFTHSANCLNSEKIWPTLSTVLSANIWPESDFHKGQLSESCTLKIIGASNTATSKCFHGTANPKIIISRLTLTPPNVEQSNILNPFGDIRIPLFGIWKHSPQCEQVLVFLDNTTFEVNLYPAFKSFQLRSLLQFPFNNHPQQTHHIFIGQEEQIRSVFTQKSVNVLQYKTGVSTSKLPGLSEIIYERKFVPELLSTFTLSQYTKEVSSSLDMLRNRLITINSFPFKTHILKNKNGKMVAGLAYKYVTALAVKYNFTAEYNFDGFKNNKQSPNGSWNGYIGSMIDSKADMTIWLANTQTRNAYLDFSPAIIATPSVFFTSLGQASVSWYGVLLAFSLDVWILILASVALPIPILFFKLKFANAKHDRPNDGSLYFATFFPMSALLQQPLNVGKGAHFLPVALLLYGIIIGTVFSSDLTSFLTCPEIEPVPQTIEELADRKDYTIKYVQMPGSAVDVYFNVTTNPAFVKIRKRMEYVNGRFMTQTMMETATGNKVAMINFLSLGLIDLAQNATLNQNFAPVKMSKDTILKNLANIALRKYSKFTRALSSVTGILQNTGHFEKWFTQSCDLVRKDGIGWLKKLRETMSFDSSDLGHKIVKLTQESMSSETKPFTIEYLIPAFCCLIVGMIISVASFMSEVLRKRKSRIKFAYNATMQTIKNLVAPADTSDSI</sequence>
<comment type="caution">
    <text evidence="10">The sequence shown here is derived from an EMBL/GenBank/DDBJ whole genome shotgun (WGS) entry which is preliminary data.</text>
</comment>